<reference evidence="12" key="1">
    <citation type="journal article" date="2014" name="Int. J. Syst. Evol. Microbiol.">
        <title>Complete genome sequence of Corynebacterium casei LMG S-19264T (=DSM 44701T), isolated from a smear-ripened cheese.</title>
        <authorList>
            <consortium name="US DOE Joint Genome Institute (JGI-PGF)"/>
            <person name="Walter F."/>
            <person name="Albersmeier A."/>
            <person name="Kalinowski J."/>
            <person name="Ruckert C."/>
        </authorList>
    </citation>
    <scope>NUCLEOTIDE SEQUENCE</scope>
    <source>
        <strain evidence="12">VKM Ac-1321</strain>
    </source>
</reference>
<evidence type="ECO:0000313" key="12">
    <source>
        <dbReference type="EMBL" id="GLL01086.1"/>
    </source>
</evidence>
<dbReference type="Pfam" id="PF02518">
    <property type="entry name" value="HATPase_c"/>
    <property type="match status" value="1"/>
</dbReference>
<dbReference type="Gene3D" id="3.30.565.10">
    <property type="entry name" value="Histidine kinase-like ATPase, C-terminal domain"/>
    <property type="match status" value="1"/>
</dbReference>
<dbReference type="Pfam" id="PF07730">
    <property type="entry name" value="HisKA_3"/>
    <property type="match status" value="1"/>
</dbReference>
<evidence type="ECO:0000256" key="1">
    <source>
        <dbReference type="ARBA" id="ARBA00000085"/>
    </source>
</evidence>
<evidence type="ECO:0000256" key="8">
    <source>
        <dbReference type="ARBA" id="ARBA00023012"/>
    </source>
</evidence>
<evidence type="ECO:0000256" key="7">
    <source>
        <dbReference type="ARBA" id="ARBA00022840"/>
    </source>
</evidence>
<keyword evidence="8" id="KW-0902">Two-component regulatory system</keyword>
<protein>
    <recommendedName>
        <fullName evidence="2">histidine kinase</fullName>
        <ecNumber evidence="2">2.7.13.3</ecNumber>
    </recommendedName>
</protein>
<dbReference type="PANTHER" id="PTHR24421:SF10">
    <property type="entry name" value="NITRATE_NITRITE SENSOR PROTEIN NARQ"/>
    <property type="match status" value="1"/>
</dbReference>
<keyword evidence="5" id="KW-0547">Nucleotide-binding</keyword>
<keyword evidence="9" id="KW-0472">Membrane</keyword>
<organism evidence="12 13">
    <name type="scientific">Dactylosporangium matsuzakiense</name>
    <dbReference type="NCBI Taxonomy" id="53360"/>
    <lineage>
        <taxon>Bacteria</taxon>
        <taxon>Bacillati</taxon>
        <taxon>Actinomycetota</taxon>
        <taxon>Actinomycetes</taxon>
        <taxon>Micromonosporales</taxon>
        <taxon>Micromonosporaceae</taxon>
        <taxon>Dactylosporangium</taxon>
    </lineage>
</organism>
<evidence type="ECO:0000259" key="10">
    <source>
        <dbReference type="Pfam" id="PF02518"/>
    </source>
</evidence>
<dbReference type="InterPro" id="IPR036890">
    <property type="entry name" value="HATPase_C_sf"/>
</dbReference>
<dbReference type="EC" id="2.7.13.3" evidence="2"/>
<evidence type="ECO:0000256" key="5">
    <source>
        <dbReference type="ARBA" id="ARBA00022741"/>
    </source>
</evidence>
<dbReference type="SUPFAM" id="SSF55874">
    <property type="entry name" value="ATPase domain of HSP90 chaperone/DNA topoisomerase II/histidine kinase"/>
    <property type="match status" value="1"/>
</dbReference>
<evidence type="ECO:0000313" key="13">
    <source>
        <dbReference type="Proteomes" id="UP001143480"/>
    </source>
</evidence>
<dbReference type="Gene3D" id="1.20.5.1930">
    <property type="match status" value="1"/>
</dbReference>
<dbReference type="AlphaFoldDB" id="A0A9W6KIW3"/>
<feature type="transmembrane region" description="Helical" evidence="9">
    <location>
        <begin position="211"/>
        <end position="230"/>
    </location>
</feature>
<sequence>MVHDDQGDEQDPQGVDEVQSHAFDARNRAGCAESGWTYNRVGLAPLPGAAAVEHSSGMQILTGFVRSCAVAFAALLVPAVWAGAVAVCWWWRAGPWSWIAPVLWAAILTLVLARPVCRMFRALVRRWAAVVIPGGYREPGPVTKLSTGFWWNGHSYAKTRERALEEQRWRTRLTDPAVRRDLFFVAVAPFAGLVAAVPGAALVLALTLRGWWLTGIAVAVATAPFAWRVAEPAAVRFLRPSAAMRLAERVDELTAQRADTTVAQAAEIRRIERDLHDGAQARLVALGLSLATAERLMKTDPDKAAAVLREARTGAASSLSELRELVRGISPPVLNERGLIDAVRAFAMDSPLETTVRTDLRLRLDPPIESALYFGIAELLTNAVKHARADRATIAISRDDTHLVVEVEDDGRGGATVAPGGGLDGLRRRLAVFDGTLEITSPAGGPTRARMAVPCESL</sequence>
<evidence type="ECO:0000256" key="2">
    <source>
        <dbReference type="ARBA" id="ARBA00012438"/>
    </source>
</evidence>
<proteinExistence type="predicted"/>
<evidence type="ECO:0000259" key="11">
    <source>
        <dbReference type="Pfam" id="PF07730"/>
    </source>
</evidence>
<keyword evidence="9" id="KW-1133">Transmembrane helix</keyword>
<keyword evidence="13" id="KW-1185">Reference proteome</keyword>
<keyword evidence="3" id="KW-0597">Phosphoprotein</keyword>
<evidence type="ECO:0000256" key="3">
    <source>
        <dbReference type="ARBA" id="ARBA00022553"/>
    </source>
</evidence>
<name>A0A9W6KIW3_9ACTN</name>
<dbReference type="GO" id="GO:0046983">
    <property type="term" value="F:protein dimerization activity"/>
    <property type="evidence" value="ECO:0007669"/>
    <property type="project" value="InterPro"/>
</dbReference>
<dbReference type="InterPro" id="IPR050482">
    <property type="entry name" value="Sensor_HK_TwoCompSys"/>
</dbReference>
<reference evidence="12" key="2">
    <citation type="submission" date="2023-01" db="EMBL/GenBank/DDBJ databases">
        <authorList>
            <person name="Sun Q."/>
            <person name="Evtushenko L."/>
        </authorList>
    </citation>
    <scope>NUCLEOTIDE SEQUENCE</scope>
    <source>
        <strain evidence="12">VKM Ac-1321</strain>
    </source>
</reference>
<comment type="caution">
    <text evidence="12">The sequence shown here is derived from an EMBL/GenBank/DDBJ whole genome shotgun (WGS) entry which is preliminary data.</text>
</comment>
<dbReference type="PANTHER" id="PTHR24421">
    <property type="entry name" value="NITRATE/NITRITE SENSOR PROTEIN NARX-RELATED"/>
    <property type="match status" value="1"/>
</dbReference>
<dbReference type="InterPro" id="IPR003594">
    <property type="entry name" value="HATPase_dom"/>
</dbReference>
<keyword evidence="4" id="KW-0808">Transferase</keyword>
<evidence type="ECO:0000256" key="4">
    <source>
        <dbReference type="ARBA" id="ARBA00022679"/>
    </source>
</evidence>
<feature type="transmembrane region" description="Helical" evidence="9">
    <location>
        <begin position="68"/>
        <end position="92"/>
    </location>
</feature>
<keyword evidence="9" id="KW-0812">Transmembrane</keyword>
<keyword evidence="6" id="KW-0418">Kinase</keyword>
<gene>
    <name evidence="12" type="ORF">GCM10017581_028270</name>
</gene>
<dbReference type="InterPro" id="IPR011712">
    <property type="entry name" value="Sig_transdc_His_kin_sub3_dim/P"/>
</dbReference>
<comment type="catalytic activity">
    <reaction evidence="1">
        <text>ATP + protein L-histidine = ADP + protein N-phospho-L-histidine.</text>
        <dbReference type="EC" id="2.7.13.3"/>
    </reaction>
</comment>
<feature type="domain" description="Signal transduction histidine kinase subgroup 3 dimerisation and phosphoacceptor" evidence="11">
    <location>
        <begin position="269"/>
        <end position="334"/>
    </location>
</feature>
<feature type="transmembrane region" description="Helical" evidence="9">
    <location>
        <begin position="98"/>
        <end position="117"/>
    </location>
</feature>
<evidence type="ECO:0000256" key="9">
    <source>
        <dbReference type="SAM" id="Phobius"/>
    </source>
</evidence>
<dbReference type="GO" id="GO:0016020">
    <property type="term" value="C:membrane"/>
    <property type="evidence" value="ECO:0007669"/>
    <property type="project" value="InterPro"/>
</dbReference>
<dbReference type="EMBL" id="BSFP01000013">
    <property type="protein sequence ID" value="GLL01086.1"/>
    <property type="molecule type" value="Genomic_DNA"/>
</dbReference>
<dbReference type="GO" id="GO:0005524">
    <property type="term" value="F:ATP binding"/>
    <property type="evidence" value="ECO:0007669"/>
    <property type="project" value="UniProtKB-KW"/>
</dbReference>
<dbReference type="GO" id="GO:0000155">
    <property type="term" value="F:phosphorelay sensor kinase activity"/>
    <property type="evidence" value="ECO:0007669"/>
    <property type="project" value="InterPro"/>
</dbReference>
<evidence type="ECO:0000256" key="6">
    <source>
        <dbReference type="ARBA" id="ARBA00022777"/>
    </source>
</evidence>
<accession>A0A9W6KIW3</accession>
<dbReference type="Proteomes" id="UP001143480">
    <property type="component" value="Unassembled WGS sequence"/>
</dbReference>
<feature type="transmembrane region" description="Helical" evidence="9">
    <location>
        <begin position="182"/>
        <end position="205"/>
    </location>
</feature>
<dbReference type="CDD" id="cd16917">
    <property type="entry name" value="HATPase_UhpB-NarQ-NarX-like"/>
    <property type="match status" value="1"/>
</dbReference>
<keyword evidence="7" id="KW-0067">ATP-binding</keyword>
<feature type="domain" description="Histidine kinase/HSP90-like ATPase" evidence="10">
    <location>
        <begin position="371"/>
        <end position="454"/>
    </location>
</feature>